<evidence type="ECO:0000259" key="2">
    <source>
        <dbReference type="Pfam" id="PF01030"/>
    </source>
</evidence>
<feature type="chain" id="PRO_5005888527" evidence="1">
    <location>
        <begin position="22"/>
        <end position="307"/>
    </location>
</feature>
<dbReference type="SUPFAM" id="SSF52058">
    <property type="entry name" value="L domain-like"/>
    <property type="match status" value="2"/>
</dbReference>
<dbReference type="InterPro" id="IPR000494">
    <property type="entry name" value="Rcpt_L-dom"/>
</dbReference>
<dbReference type="InterPro" id="IPR036941">
    <property type="entry name" value="Rcpt_L-dom_sf"/>
</dbReference>
<dbReference type="Pfam" id="PF01030">
    <property type="entry name" value="Recep_L_domain"/>
    <property type="match status" value="1"/>
</dbReference>
<organism evidence="3">
    <name type="scientific">Haemonchus placei</name>
    <name type="common">Barber's pole worm</name>
    <dbReference type="NCBI Taxonomy" id="6290"/>
    <lineage>
        <taxon>Eukaryota</taxon>
        <taxon>Metazoa</taxon>
        <taxon>Ecdysozoa</taxon>
        <taxon>Nematoda</taxon>
        <taxon>Chromadorea</taxon>
        <taxon>Rhabditida</taxon>
        <taxon>Rhabditina</taxon>
        <taxon>Rhabditomorpha</taxon>
        <taxon>Strongyloidea</taxon>
        <taxon>Trichostrongylidae</taxon>
        <taxon>Haemonchus</taxon>
    </lineage>
</organism>
<dbReference type="AlphaFoldDB" id="A0A0N4WLK7"/>
<feature type="signal peptide" evidence="1">
    <location>
        <begin position="1"/>
        <end position="21"/>
    </location>
</feature>
<keyword evidence="1" id="KW-0732">Signal</keyword>
<feature type="domain" description="Receptor L-domain" evidence="2">
    <location>
        <begin position="82"/>
        <end position="158"/>
    </location>
</feature>
<name>A0A0N4WLK7_HAEPC</name>
<dbReference type="Gene3D" id="3.80.20.20">
    <property type="entry name" value="Receptor L-domain"/>
    <property type="match status" value="2"/>
</dbReference>
<protein>
    <submittedName>
        <fullName evidence="3">Recep_L_domain domain-containing protein</fullName>
    </submittedName>
</protein>
<evidence type="ECO:0000313" key="3">
    <source>
        <dbReference type="WBParaSite" id="HPLM_0001203701-mRNA-1"/>
    </source>
</evidence>
<sequence length="307" mass="35599">LSIRSFPKLLKGALASALIAAELMAPTADDTQIVYPVNESYPINERTRECLFKGVNHYFSAFRDDCFFIYGRMVGDNYRVPMFYQIFNFTGCIIMAELDKLENIPLSSFMSLRANFKFCEYKYSLMVYGNKNLRRISLRKDMEIKKEEVFIRANENFRREQVTNAPFDVDVGSPHDCTIKMALKRKDCTALVGDLKYPSDEDMREAWKRISKVYGTITIDDISDENLNILRNLTVDGWQPRVVRILNNHKLKNIAAVLDMKVMGPKPHFWFSNNPSICHSINVRKEIEAKVETKLQWNDNCSKSRLS</sequence>
<reference evidence="3" key="1">
    <citation type="submission" date="2017-02" db="UniProtKB">
        <authorList>
            <consortium name="WormBaseParasite"/>
        </authorList>
    </citation>
    <scope>IDENTIFICATION</scope>
</reference>
<accession>A0A0N4WLK7</accession>
<dbReference type="WBParaSite" id="HPLM_0001203701-mRNA-1">
    <property type="protein sequence ID" value="HPLM_0001203701-mRNA-1"/>
    <property type="gene ID" value="HPLM_0001203701"/>
</dbReference>
<evidence type="ECO:0000256" key="1">
    <source>
        <dbReference type="SAM" id="SignalP"/>
    </source>
</evidence>
<proteinExistence type="predicted"/>